<feature type="compositionally biased region" description="Low complexity" evidence="1">
    <location>
        <begin position="68"/>
        <end position="79"/>
    </location>
</feature>
<feature type="compositionally biased region" description="Polar residues" evidence="1">
    <location>
        <begin position="332"/>
        <end position="341"/>
    </location>
</feature>
<feature type="region of interest" description="Disordered" evidence="1">
    <location>
        <begin position="925"/>
        <end position="947"/>
    </location>
</feature>
<feature type="region of interest" description="Disordered" evidence="1">
    <location>
        <begin position="450"/>
        <end position="793"/>
    </location>
</feature>
<dbReference type="Proteomes" id="UP000268162">
    <property type="component" value="Unassembled WGS sequence"/>
</dbReference>
<sequence length="1318" mass="139462">MSENPLAPSFETPPTRSDTQPLPPRKEPCATPLSIKLPPIQDLNSTPRGEPDSPAHISGRRSAGDPYLPATSAPAASLADPVSRAMTQSVPGTQTAAPAHPLSSANLTASIVTSSGDPASVLKSEPSSVSPRPTLTPAISLPPPSHPSAAPFSPSGYATPNMSHQPPMPNLPNGTLTDHWTEEEVAEILSYIKNNFQLWQQSKAVSYRKCREQLPNRTEKQIKNKVEKLISKYHKLCTWKATTADPQSQVRNWKWYTKLHEVFHTLDTTRPGSKGPLSSMGNGGNSGVPVSSPHSAGGHTAWKSAGSSDDRSSMGSDNPRAFPSELVRRHTTSSARPTIRTQHGGPHQMRMASPSVTAASSSLLALASAWKPNPEPSPRGGSSSSQHSSHPPPLSLPPIESESSAFAPFPRLPGEGLQNQPPPQFQGHPHSHLYNSRLRSQSASVVGEHPTMLRAPPGFDRHGGGPLRHPRVSGHPPPLMMSGHPHHRHHPNSSHSGSPLSPHHRPPPHQSGLDGPGHRDGRLRSPLHGAPEGVHYSQEHDAANRPRRSSMPVPPPGDSTVPPHQRPLENGMASPRSGQPRISLSFASDDVEWNYHPNGSGPTPPYSGTPTSGPSSPYTLTPSRFTAYPPPAGPGGPLPPPGQSGSNHYMPRIRAPIGHHHRHRHSVYESPNVQSPIWSENNSAGPSSAPYPQPAAGGPSSTGPAKRRKSFHDHPRPDLATGLGADPSPNEASRSPGFEHPLAHAGYPLATTASHPGSVGSENRNPADGGRPSPTTSYSAGAVPLVKPSPLGSRSNRILAITDQALHEKRKRVISHGVPENLQQLTQDIEGSISVQQGPSPKSPGRGSTRDTPMHSDAAIPTTMDCQRSSSLESPYCGQPTSSSPPQKYGPSGSSAQPHAKRLAVRRRAATVSEGARVPEYWSASMENSNGNHAHNQDGHPRDVPIGGMATAAHTLASITTSGSHSSSSSSSLSLGINEQPLSSSPLGSLTSSPGSSRMMSPRAFTASSTLSVASAHVNGSADGVTNASMESTRTVGDSAHQGLADLIRIGSGEDSVHFSRAGAQTRLSIGTTEVDLSQILPISYCQHIQPFVAHLIGTVQGLMDLKTQEIHLHHELQQVLRKLKQHQLGDKICESFSPDHSTQQVSVHSHSTSHGRYSFQLPASEDVDMSDSKDSNHPADLIHSTRQVCTGHSPISPSGPGFPGNHGSGEPMDMEMADAVELAMSLVKRASSLSSSTSSTSTSTSTPTTMNVPIESSDKHPTASPAEDLNTGTLLNEDRHKTPTESEGCGDTLATKQEGISPLNHSQELVLPAVSEA</sequence>
<feature type="region of interest" description="Disordered" evidence="1">
    <location>
        <begin position="1232"/>
        <end position="1318"/>
    </location>
</feature>
<dbReference type="CDD" id="cd00167">
    <property type="entry name" value="SANT"/>
    <property type="match status" value="1"/>
</dbReference>
<evidence type="ECO:0000256" key="1">
    <source>
        <dbReference type="SAM" id="MobiDB-lite"/>
    </source>
</evidence>
<feature type="compositionally biased region" description="Low complexity" evidence="1">
    <location>
        <begin position="352"/>
        <end position="369"/>
    </location>
</feature>
<feature type="compositionally biased region" description="Polar residues" evidence="1">
    <location>
        <begin position="925"/>
        <end position="934"/>
    </location>
</feature>
<feature type="region of interest" description="Disordered" evidence="1">
    <location>
        <begin position="959"/>
        <end position="1002"/>
    </location>
</feature>
<dbReference type="EMBL" id="ML002221">
    <property type="protein sequence ID" value="RKP40183.1"/>
    <property type="molecule type" value="Genomic_DNA"/>
</dbReference>
<feature type="region of interest" description="Disordered" evidence="1">
    <location>
        <begin position="115"/>
        <end position="170"/>
    </location>
</feature>
<feature type="compositionally biased region" description="Polar residues" evidence="1">
    <location>
        <begin position="576"/>
        <end position="586"/>
    </location>
</feature>
<organism evidence="2 3">
    <name type="scientific">Dimargaris cristalligena</name>
    <dbReference type="NCBI Taxonomy" id="215637"/>
    <lineage>
        <taxon>Eukaryota</taxon>
        <taxon>Fungi</taxon>
        <taxon>Fungi incertae sedis</taxon>
        <taxon>Zoopagomycota</taxon>
        <taxon>Kickxellomycotina</taxon>
        <taxon>Dimargaritomycetes</taxon>
        <taxon>Dimargaritales</taxon>
        <taxon>Dimargaritaceae</taxon>
        <taxon>Dimargaris</taxon>
    </lineage>
</organism>
<evidence type="ECO:0000313" key="3">
    <source>
        <dbReference type="Proteomes" id="UP000268162"/>
    </source>
</evidence>
<proteinExistence type="predicted"/>
<feature type="compositionally biased region" description="Polar residues" evidence="1">
    <location>
        <begin position="864"/>
        <end position="897"/>
    </location>
</feature>
<accession>A0A4Q0A253</accession>
<feature type="compositionally biased region" description="Basic residues" evidence="1">
    <location>
        <begin position="899"/>
        <end position="909"/>
    </location>
</feature>
<evidence type="ECO:0000313" key="2">
    <source>
        <dbReference type="EMBL" id="RKP40183.1"/>
    </source>
</evidence>
<feature type="compositionally biased region" description="Pro residues" evidence="1">
    <location>
        <begin position="628"/>
        <end position="642"/>
    </location>
</feature>
<feature type="compositionally biased region" description="Polar residues" evidence="1">
    <location>
        <begin position="751"/>
        <end position="764"/>
    </location>
</feature>
<feature type="region of interest" description="Disordered" evidence="1">
    <location>
        <begin position="1"/>
        <end position="102"/>
    </location>
</feature>
<name>A0A4Q0A253_9FUNG</name>
<protein>
    <submittedName>
        <fullName evidence="2">Uncharacterized protein</fullName>
    </submittedName>
</protein>
<feature type="compositionally biased region" description="Low complexity" evidence="1">
    <location>
        <begin position="608"/>
        <end position="623"/>
    </location>
</feature>
<feature type="region of interest" description="Disordered" evidence="1">
    <location>
        <begin position="1190"/>
        <end position="1213"/>
    </location>
</feature>
<feature type="region of interest" description="Disordered" evidence="1">
    <location>
        <begin position="832"/>
        <end position="912"/>
    </location>
</feature>
<feature type="compositionally biased region" description="Low complexity" evidence="1">
    <location>
        <begin position="378"/>
        <end position="389"/>
    </location>
</feature>
<feature type="compositionally biased region" description="Polar residues" evidence="1">
    <location>
        <begin position="669"/>
        <end position="686"/>
    </location>
</feature>
<gene>
    <name evidence="2" type="ORF">BJ085DRAFT_28202</name>
</gene>
<reference evidence="3" key="1">
    <citation type="journal article" date="2018" name="Nat. Microbiol.">
        <title>Leveraging single-cell genomics to expand the fungal tree of life.</title>
        <authorList>
            <person name="Ahrendt S.R."/>
            <person name="Quandt C.A."/>
            <person name="Ciobanu D."/>
            <person name="Clum A."/>
            <person name="Salamov A."/>
            <person name="Andreopoulos B."/>
            <person name="Cheng J.F."/>
            <person name="Woyke T."/>
            <person name="Pelin A."/>
            <person name="Henrissat B."/>
            <person name="Reynolds N.K."/>
            <person name="Benny G.L."/>
            <person name="Smith M.E."/>
            <person name="James T.Y."/>
            <person name="Grigoriev I.V."/>
        </authorList>
    </citation>
    <scope>NUCLEOTIDE SEQUENCE [LARGE SCALE GENOMIC DNA]</scope>
    <source>
        <strain evidence="3">RSA 468</strain>
    </source>
</reference>
<dbReference type="InterPro" id="IPR001005">
    <property type="entry name" value="SANT/Myb"/>
</dbReference>
<feature type="compositionally biased region" description="Polar residues" evidence="1">
    <location>
        <begin position="85"/>
        <end position="96"/>
    </location>
</feature>
<feature type="region of interest" description="Disordered" evidence="1">
    <location>
        <begin position="267"/>
        <end position="432"/>
    </location>
</feature>
<keyword evidence="3" id="KW-1185">Reference proteome</keyword>
<feature type="compositionally biased region" description="Low complexity" evidence="1">
    <location>
        <begin position="1232"/>
        <end position="1250"/>
    </location>
</feature>